<comment type="caution">
    <text evidence="3">The sequence shown here is derived from an EMBL/GenBank/DDBJ whole genome shotgun (WGS) entry which is preliminary data.</text>
</comment>
<dbReference type="Pfam" id="PF00990">
    <property type="entry name" value="GGDEF"/>
    <property type="match status" value="1"/>
</dbReference>
<feature type="domain" description="GGDEF" evidence="2">
    <location>
        <begin position="215"/>
        <end position="349"/>
    </location>
</feature>
<dbReference type="Gene3D" id="3.20.20.450">
    <property type="entry name" value="EAL domain"/>
    <property type="match status" value="1"/>
</dbReference>
<dbReference type="InterPro" id="IPR000160">
    <property type="entry name" value="GGDEF_dom"/>
</dbReference>
<dbReference type="SMART" id="SM00065">
    <property type="entry name" value="GAF"/>
    <property type="match status" value="1"/>
</dbReference>
<reference evidence="3" key="1">
    <citation type="journal article" date="2014" name="Int. J. Syst. Evol. Microbiol.">
        <title>Complete genome sequence of Corynebacterium casei LMG S-19264T (=DSM 44701T), isolated from a smear-ripened cheese.</title>
        <authorList>
            <consortium name="US DOE Joint Genome Institute (JGI-PGF)"/>
            <person name="Walter F."/>
            <person name="Albersmeier A."/>
            <person name="Kalinowski J."/>
            <person name="Ruckert C."/>
        </authorList>
    </citation>
    <scope>NUCLEOTIDE SEQUENCE</scope>
    <source>
        <strain evidence="3">KCTC 22169</strain>
    </source>
</reference>
<evidence type="ECO:0000259" key="1">
    <source>
        <dbReference type="PROSITE" id="PS50883"/>
    </source>
</evidence>
<accession>A0A918NH40</accession>
<dbReference type="Pfam" id="PF01590">
    <property type="entry name" value="GAF"/>
    <property type="match status" value="1"/>
</dbReference>
<dbReference type="Proteomes" id="UP000626148">
    <property type="component" value="Unassembled WGS sequence"/>
</dbReference>
<dbReference type="PANTHER" id="PTHR33121:SF79">
    <property type="entry name" value="CYCLIC DI-GMP PHOSPHODIESTERASE PDED-RELATED"/>
    <property type="match status" value="1"/>
</dbReference>
<dbReference type="Gene3D" id="3.30.70.270">
    <property type="match status" value="1"/>
</dbReference>
<dbReference type="SUPFAM" id="SSF55073">
    <property type="entry name" value="Nucleotide cyclase"/>
    <property type="match status" value="1"/>
</dbReference>
<dbReference type="CDD" id="cd01949">
    <property type="entry name" value="GGDEF"/>
    <property type="match status" value="1"/>
</dbReference>
<evidence type="ECO:0000313" key="4">
    <source>
        <dbReference type="Proteomes" id="UP000626148"/>
    </source>
</evidence>
<dbReference type="InterPro" id="IPR001633">
    <property type="entry name" value="EAL_dom"/>
</dbReference>
<keyword evidence="4" id="KW-1185">Reference proteome</keyword>
<dbReference type="InterPro" id="IPR050706">
    <property type="entry name" value="Cyclic-di-GMP_PDE-like"/>
</dbReference>
<dbReference type="InterPro" id="IPR029016">
    <property type="entry name" value="GAF-like_dom_sf"/>
</dbReference>
<name>A0A918NH40_9GAMM</name>
<dbReference type="InterPro" id="IPR035919">
    <property type="entry name" value="EAL_sf"/>
</dbReference>
<dbReference type="PROSITE" id="PS50887">
    <property type="entry name" value="GGDEF"/>
    <property type="match status" value="1"/>
</dbReference>
<evidence type="ECO:0000313" key="3">
    <source>
        <dbReference type="EMBL" id="GGX72705.1"/>
    </source>
</evidence>
<dbReference type="InterPro" id="IPR029787">
    <property type="entry name" value="Nucleotide_cyclase"/>
</dbReference>
<dbReference type="InterPro" id="IPR043128">
    <property type="entry name" value="Rev_trsase/Diguanyl_cyclase"/>
</dbReference>
<dbReference type="SMART" id="SM00267">
    <property type="entry name" value="GGDEF"/>
    <property type="match status" value="1"/>
</dbReference>
<dbReference type="AlphaFoldDB" id="A0A918NH40"/>
<dbReference type="GO" id="GO:0071111">
    <property type="term" value="F:cyclic-guanylate-specific phosphodiesterase activity"/>
    <property type="evidence" value="ECO:0007669"/>
    <property type="project" value="InterPro"/>
</dbReference>
<dbReference type="NCBIfam" id="TIGR00254">
    <property type="entry name" value="GGDEF"/>
    <property type="match status" value="1"/>
</dbReference>
<sequence>MDQNQQFIEYHDALMKLSHDPDFISDNRQDKLAALVHLVGTRLNIDRVGVWRMNGSDTAIDSEILFQLNDGTHNDGTRLDQALNPAYFRALLRARVIDASDARNDQRTRDFNDNYLRPLGIHSLLDAPIFDEGRLSGILCLETLKPRQWTLPEMSFATAIADTISLINTHEAWRLSQQELDYITHFDDLTGLPNLRSLRERLQHLTHPATSENLPPFALIWVDLDRLKSINDGMGQMVGNQVITEVADRLRNLFIPGKDKIARCGGDEFALLIRNRMNTEELHSLAETIRRTIAQPIRIAGHALQVGSSLGISRFPLDGKDAASLLKHSEAAMYHAKESGRGQTQIFHTDLSADARSRFLMESQLRSAILNHELDVFYQPIVDASDQRLVMVEALVRWHHDAHGWLAPGRFLDLARAGGLMVELGEAVMHRIGRDCARAREQGIRMPVVAVNLASEQLLEVDLPERLNAILSKYGLSGRQFEFEVTEDAIKADSETLQDILQRLVELGAQLSIDDFGTGYSSLARLKHLPVSKLKIDRSFIRDLPSDADDCAITLSILGLAKGLGLSVVAEGVETQAQEAWLMHQDCDFLQGYRYSRPVPFDRLLPGFLHVPDHT</sequence>
<reference evidence="3" key="2">
    <citation type="submission" date="2020-09" db="EMBL/GenBank/DDBJ databases">
        <authorList>
            <person name="Sun Q."/>
            <person name="Kim S."/>
        </authorList>
    </citation>
    <scope>NUCLEOTIDE SEQUENCE</scope>
    <source>
        <strain evidence="3">KCTC 22169</strain>
    </source>
</reference>
<dbReference type="Gene3D" id="3.30.450.40">
    <property type="match status" value="1"/>
</dbReference>
<evidence type="ECO:0000259" key="2">
    <source>
        <dbReference type="PROSITE" id="PS50887"/>
    </source>
</evidence>
<dbReference type="PROSITE" id="PS50883">
    <property type="entry name" value="EAL"/>
    <property type="match status" value="1"/>
</dbReference>
<dbReference type="CDD" id="cd01948">
    <property type="entry name" value="EAL"/>
    <property type="match status" value="1"/>
</dbReference>
<dbReference type="SUPFAM" id="SSF141868">
    <property type="entry name" value="EAL domain-like"/>
    <property type="match status" value="1"/>
</dbReference>
<organism evidence="3 4">
    <name type="scientific">Saccharospirillum salsuginis</name>
    <dbReference type="NCBI Taxonomy" id="418750"/>
    <lineage>
        <taxon>Bacteria</taxon>
        <taxon>Pseudomonadati</taxon>
        <taxon>Pseudomonadota</taxon>
        <taxon>Gammaproteobacteria</taxon>
        <taxon>Oceanospirillales</taxon>
        <taxon>Saccharospirillaceae</taxon>
        <taxon>Saccharospirillum</taxon>
    </lineage>
</organism>
<gene>
    <name evidence="3" type="ORF">GCM10007392_45020</name>
</gene>
<feature type="domain" description="EAL" evidence="1">
    <location>
        <begin position="358"/>
        <end position="612"/>
    </location>
</feature>
<dbReference type="Pfam" id="PF00563">
    <property type="entry name" value="EAL"/>
    <property type="match status" value="1"/>
</dbReference>
<proteinExistence type="predicted"/>
<dbReference type="InterPro" id="IPR003018">
    <property type="entry name" value="GAF"/>
</dbReference>
<dbReference type="RefSeq" id="WP_189613061.1">
    <property type="nucleotide sequence ID" value="NZ_BMXR01000016.1"/>
</dbReference>
<protein>
    <recommendedName>
        <fullName evidence="5">Diguanylate cyclase (GGDEF) domain-containing protein</fullName>
    </recommendedName>
</protein>
<dbReference type="PANTHER" id="PTHR33121">
    <property type="entry name" value="CYCLIC DI-GMP PHOSPHODIESTERASE PDEF"/>
    <property type="match status" value="1"/>
</dbReference>
<dbReference type="SMART" id="SM00052">
    <property type="entry name" value="EAL"/>
    <property type="match status" value="1"/>
</dbReference>
<dbReference type="SUPFAM" id="SSF55781">
    <property type="entry name" value="GAF domain-like"/>
    <property type="match status" value="1"/>
</dbReference>
<dbReference type="EMBL" id="BMXR01000016">
    <property type="protein sequence ID" value="GGX72705.1"/>
    <property type="molecule type" value="Genomic_DNA"/>
</dbReference>
<evidence type="ECO:0008006" key="5">
    <source>
        <dbReference type="Google" id="ProtNLM"/>
    </source>
</evidence>